<evidence type="ECO:0000256" key="2">
    <source>
        <dbReference type="ARBA" id="ARBA00022679"/>
    </source>
</evidence>
<sequence>MATNSYRVAHANATTENLDKQSSSVHQNDVARHAALDLTLYSVVCGTLKAAIELGVFEILAKAGASASQKSLTAKEIAEQLVRPTANGTAVNSEYLQRFLRLLASVNIVSESVAVVAAAEPGNVTSYNTHHQRSYALTPIGKYFVQGEDGCSLAPIILMGEDWVFKKAFDHLSAAVLDDSVDPFVRAHGKSEFQLNNDDPRVDKLFNTAMSSQSRIYMEAMLGAYHGFQDVNCLVDVGGCTGASLALITAKYPHIRGINFDLPHVVATSPTYPRVEFVGGNMFESIPSGINFDLPHVVATAPTYPRVEFVGGNMFESIPSGDAIFIKAVLHNWNDEHCMTILKNCIKALPSSGGKVIVMESVLPDLINLQSENVGVKSMLGLRLDITMLAYNSRGAKERTLHEFQQLGNAVGFAIRLPVVRLHNIHILELLKIVKNNLR</sequence>
<dbReference type="Gene3D" id="1.10.10.10">
    <property type="entry name" value="Winged helix-like DNA-binding domain superfamily/Winged helix DNA-binding domain"/>
    <property type="match status" value="1"/>
</dbReference>
<dbReference type="Gene3D" id="3.40.50.150">
    <property type="entry name" value="Vaccinia Virus protein VP39"/>
    <property type="match status" value="2"/>
</dbReference>
<keyword evidence="7" id="KW-1185">Reference proteome</keyword>
<dbReference type="EMBL" id="OZ023703">
    <property type="protein sequence ID" value="CAK9872204.1"/>
    <property type="molecule type" value="Genomic_DNA"/>
</dbReference>
<dbReference type="InterPro" id="IPR036388">
    <property type="entry name" value="WH-like_DNA-bd_sf"/>
</dbReference>
<feature type="domain" description="O-methyltransferase C-terminal" evidence="4">
    <location>
        <begin position="289"/>
        <end position="413"/>
    </location>
</feature>
<keyword evidence="2" id="KW-0808">Transferase</keyword>
<evidence type="ECO:0000256" key="1">
    <source>
        <dbReference type="ARBA" id="ARBA00022603"/>
    </source>
</evidence>
<dbReference type="InterPro" id="IPR016461">
    <property type="entry name" value="COMT-like"/>
</dbReference>
<accession>A0ABP1BAC1</accession>
<dbReference type="SUPFAM" id="SSF46785">
    <property type="entry name" value="Winged helix' DNA-binding domain"/>
    <property type="match status" value="1"/>
</dbReference>
<keyword evidence="1" id="KW-0489">Methyltransferase</keyword>
<evidence type="ECO:0000259" key="4">
    <source>
        <dbReference type="Pfam" id="PF00891"/>
    </source>
</evidence>
<organism evidence="6 7">
    <name type="scientific">Sphagnum jensenii</name>
    <dbReference type="NCBI Taxonomy" id="128206"/>
    <lineage>
        <taxon>Eukaryota</taxon>
        <taxon>Viridiplantae</taxon>
        <taxon>Streptophyta</taxon>
        <taxon>Embryophyta</taxon>
        <taxon>Bryophyta</taxon>
        <taxon>Sphagnophytina</taxon>
        <taxon>Sphagnopsida</taxon>
        <taxon>Sphagnales</taxon>
        <taxon>Sphagnaceae</taxon>
        <taxon>Sphagnum</taxon>
    </lineage>
</organism>
<evidence type="ECO:0000256" key="3">
    <source>
        <dbReference type="ARBA" id="ARBA00022691"/>
    </source>
</evidence>
<reference evidence="6 7" key="1">
    <citation type="submission" date="2024-03" db="EMBL/GenBank/DDBJ databases">
        <authorList>
            <consortium name="ELIXIR-Norway"/>
            <consortium name="Elixir Norway"/>
        </authorList>
    </citation>
    <scope>NUCLEOTIDE SEQUENCE [LARGE SCALE GENOMIC DNA]</scope>
</reference>
<dbReference type="PROSITE" id="PS51683">
    <property type="entry name" value="SAM_OMT_II"/>
    <property type="match status" value="1"/>
</dbReference>
<protein>
    <submittedName>
        <fullName evidence="6">Uncharacterized protein</fullName>
    </submittedName>
</protein>
<evidence type="ECO:0000313" key="6">
    <source>
        <dbReference type="EMBL" id="CAK9872204.1"/>
    </source>
</evidence>
<dbReference type="SUPFAM" id="SSF53335">
    <property type="entry name" value="S-adenosyl-L-methionine-dependent methyltransferases"/>
    <property type="match status" value="2"/>
</dbReference>
<gene>
    <name evidence="6" type="ORF">CSSPJE1EN2_LOCUS14801</name>
</gene>
<dbReference type="Proteomes" id="UP001497522">
    <property type="component" value="Chromosome 2"/>
</dbReference>
<evidence type="ECO:0000313" key="7">
    <source>
        <dbReference type="Proteomes" id="UP001497522"/>
    </source>
</evidence>
<dbReference type="Pfam" id="PF00891">
    <property type="entry name" value="Methyltransf_2"/>
    <property type="match status" value="2"/>
</dbReference>
<dbReference type="Pfam" id="PF08100">
    <property type="entry name" value="Dimerisation"/>
    <property type="match status" value="1"/>
</dbReference>
<evidence type="ECO:0000259" key="5">
    <source>
        <dbReference type="Pfam" id="PF08100"/>
    </source>
</evidence>
<feature type="domain" description="O-methyltransferase dimerisation" evidence="5">
    <location>
        <begin position="37"/>
        <end position="146"/>
    </location>
</feature>
<name>A0ABP1BAC1_9BRYO</name>
<dbReference type="InterPro" id="IPR036390">
    <property type="entry name" value="WH_DNA-bd_sf"/>
</dbReference>
<dbReference type="InterPro" id="IPR029063">
    <property type="entry name" value="SAM-dependent_MTases_sf"/>
</dbReference>
<dbReference type="PANTHER" id="PTHR11746">
    <property type="entry name" value="O-METHYLTRANSFERASE"/>
    <property type="match status" value="1"/>
</dbReference>
<proteinExistence type="predicted"/>
<feature type="domain" description="O-methyltransferase C-terminal" evidence="4">
    <location>
        <begin position="169"/>
        <end position="288"/>
    </location>
</feature>
<dbReference type="InterPro" id="IPR001077">
    <property type="entry name" value="COMT_C"/>
</dbReference>
<keyword evidence="3" id="KW-0949">S-adenosyl-L-methionine</keyword>
<dbReference type="InterPro" id="IPR012967">
    <property type="entry name" value="COMT_dimerisation"/>
</dbReference>